<accession>A0AAV1J024</accession>
<proteinExistence type="predicted"/>
<evidence type="ECO:0000313" key="2">
    <source>
        <dbReference type="Proteomes" id="UP001497472"/>
    </source>
</evidence>
<organism evidence="1 2">
    <name type="scientific">Leptosia nina</name>
    <dbReference type="NCBI Taxonomy" id="320188"/>
    <lineage>
        <taxon>Eukaryota</taxon>
        <taxon>Metazoa</taxon>
        <taxon>Ecdysozoa</taxon>
        <taxon>Arthropoda</taxon>
        <taxon>Hexapoda</taxon>
        <taxon>Insecta</taxon>
        <taxon>Pterygota</taxon>
        <taxon>Neoptera</taxon>
        <taxon>Endopterygota</taxon>
        <taxon>Lepidoptera</taxon>
        <taxon>Glossata</taxon>
        <taxon>Ditrysia</taxon>
        <taxon>Papilionoidea</taxon>
        <taxon>Pieridae</taxon>
        <taxon>Pierinae</taxon>
        <taxon>Leptosia</taxon>
    </lineage>
</organism>
<reference evidence="1 2" key="1">
    <citation type="submission" date="2023-11" db="EMBL/GenBank/DDBJ databases">
        <authorList>
            <person name="Okamura Y."/>
        </authorList>
    </citation>
    <scope>NUCLEOTIDE SEQUENCE [LARGE SCALE GENOMIC DNA]</scope>
</reference>
<sequence>MPIGNVRTDTTVTSLRPTDPLATHSVPTHSGQREFRIARTTRPNSDIIVARLTKNVTCSYDRLAFLQSLQPNILLMVTVTDKSDSARAHIHLALTLFLITDDVAPFGVSDCVQLFRGTFVSTLPFGKKTPFCLMSPETYPLLSPRRRVSREALMSAAFVGFSAMLLNRLLSARHDFLRWPMITISAPRSGMRNSKEIIRNVIMRC</sequence>
<protein>
    <submittedName>
        <fullName evidence="1">Uncharacterized protein</fullName>
    </submittedName>
</protein>
<keyword evidence="2" id="KW-1185">Reference proteome</keyword>
<comment type="caution">
    <text evidence="1">The sequence shown here is derived from an EMBL/GenBank/DDBJ whole genome shotgun (WGS) entry which is preliminary data.</text>
</comment>
<dbReference type="EMBL" id="CAVLEF010000003">
    <property type="protein sequence ID" value="CAK1541890.1"/>
    <property type="molecule type" value="Genomic_DNA"/>
</dbReference>
<evidence type="ECO:0000313" key="1">
    <source>
        <dbReference type="EMBL" id="CAK1541890.1"/>
    </source>
</evidence>
<dbReference type="Proteomes" id="UP001497472">
    <property type="component" value="Unassembled WGS sequence"/>
</dbReference>
<gene>
    <name evidence="1" type="ORF">LNINA_LOCUS1839</name>
</gene>
<name>A0AAV1J024_9NEOP</name>
<dbReference type="AlphaFoldDB" id="A0AAV1J024"/>